<dbReference type="EMBL" id="JAGGJA010000017">
    <property type="protein sequence ID" value="MCW9708824.1"/>
    <property type="molecule type" value="Genomic_DNA"/>
</dbReference>
<organism evidence="3 4">
    <name type="scientific">Fodinibius salsisoli</name>
    <dbReference type="NCBI Taxonomy" id="2820877"/>
    <lineage>
        <taxon>Bacteria</taxon>
        <taxon>Pseudomonadati</taxon>
        <taxon>Balneolota</taxon>
        <taxon>Balneolia</taxon>
        <taxon>Balneolales</taxon>
        <taxon>Balneolaceae</taxon>
        <taxon>Fodinibius</taxon>
    </lineage>
</organism>
<dbReference type="Proteomes" id="UP001207918">
    <property type="component" value="Unassembled WGS sequence"/>
</dbReference>
<evidence type="ECO:0000256" key="1">
    <source>
        <dbReference type="SAM" id="MobiDB-lite"/>
    </source>
</evidence>
<dbReference type="RefSeq" id="WP_265767633.1">
    <property type="nucleotide sequence ID" value="NZ_JAGGJA010000017.1"/>
</dbReference>
<name>A0ABT3PSI8_9BACT</name>
<comment type="caution">
    <text evidence="3">The sequence shown here is derived from an EMBL/GenBank/DDBJ whole genome shotgun (WGS) entry which is preliminary data.</text>
</comment>
<evidence type="ECO:0000259" key="2">
    <source>
        <dbReference type="Pfam" id="PF00144"/>
    </source>
</evidence>
<keyword evidence="4" id="KW-1185">Reference proteome</keyword>
<feature type="region of interest" description="Disordered" evidence="1">
    <location>
        <begin position="148"/>
        <end position="170"/>
    </location>
</feature>
<keyword evidence="3" id="KW-0378">Hydrolase</keyword>
<accession>A0ABT3PSI8</accession>
<dbReference type="SUPFAM" id="SSF56601">
    <property type="entry name" value="beta-lactamase/transpeptidase-like"/>
    <property type="match status" value="1"/>
</dbReference>
<dbReference type="Pfam" id="PF00144">
    <property type="entry name" value="Beta-lactamase"/>
    <property type="match status" value="1"/>
</dbReference>
<feature type="domain" description="Beta-lactamase-related" evidence="2">
    <location>
        <begin position="89"/>
        <end position="329"/>
    </location>
</feature>
<dbReference type="InterPro" id="IPR001466">
    <property type="entry name" value="Beta-lactam-related"/>
</dbReference>
<gene>
    <name evidence="3" type="ORF">J6I44_18330</name>
</gene>
<dbReference type="GO" id="GO:0016787">
    <property type="term" value="F:hydrolase activity"/>
    <property type="evidence" value="ECO:0007669"/>
    <property type="project" value="UniProtKB-KW"/>
</dbReference>
<dbReference type="InterPro" id="IPR050789">
    <property type="entry name" value="Diverse_Enzym_Activities"/>
</dbReference>
<evidence type="ECO:0000313" key="4">
    <source>
        <dbReference type="Proteomes" id="UP001207918"/>
    </source>
</evidence>
<reference evidence="3 4" key="1">
    <citation type="submission" date="2021-03" db="EMBL/GenBank/DDBJ databases">
        <title>Aliifodinibius sp. nov., a new bacterium isolated from saline soil.</title>
        <authorList>
            <person name="Galisteo C."/>
            <person name="De La Haba R."/>
            <person name="Sanchez-Porro C."/>
            <person name="Ventosa A."/>
        </authorList>
    </citation>
    <scope>NUCLEOTIDE SEQUENCE [LARGE SCALE GENOMIC DNA]</scope>
    <source>
        <strain evidence="3 4">1BSP15-2V2</strain>
    </source>
</reference>
<sequence length="360" mass="40173">MKSILYIIGLFLIATSVNGQGLGQGTIEAPVNYWPVANPDTLDLNKEALQSHLERCRRSGASGCLVAYKGYIVQQWYRPKDYLPWIGTRSAVKSWTGLLTGILIKDGSIESIDDPVAKYIPEWTAGAKAGVTIRHLLTMTAGLRDHTGGEITVPRVDQPHDNKNRHPGVVGQKNHNAYVLDLELDWPPGKHFSYSNEGVQLLSPILKRAAGMPVSQYARERLFNPLKMDSTIMLVDEYHNTVTFGGTRTTLRDFAKIGQLMLNKGNWNGHQIVSTSWVEQSTTSSPIMKNYGFLWWLDPERSNYAAAGSGDNNCIVFPDIELVVARLQRDRFNKATVKYQSTETLELIRSIVVENTAQAK</sequence>
<proteinExistence type="predicted"/>
<dbReference type="PANTHER" id="PTHR43283">
    <property type="entry name" value="BETA-LACTAMASE-RELATED"/>
    <property type="match status" value="1"/>
</dbReference>
<dbReference type="InterPro" id="IPR012338">
    <property type="entry name" value="Beta-lactam/transpept-like"/>
</dbReference>
<protein>
    <submittedName>
        <fullName evidence="3">Serine hydrolase</fullName>
    </submittedName>
</protein>
<dbReference type="Gene3D" id="3.40.710.10">
    <property type="entry name" value="DD-peptidase/beta-lactamase superfamily"/>
    <property type="match status" value="1"/>
</dbReference>
<dbReference type="PANTHER" id="PTHR43283:SF7">
    <property type="entry name" value="BETA-LACTAMASE-RELATED DOMAIN-CONTAINING PROTEIN"/>
    <property type="match status" value="1"/>
</dbReference>
<evidence type="ECO:0000313" key="3">
    <source>
        <dbReference type="EMBL" id="MCW9708824.1"/>
    </source>
</evidence>